<evidence type="ECO:0000256" key="9">
    <source>
        <dbReference type="ARBA" id="ARBA00023157"/>
    </source>
</evidence>
<feature type="transmembrane region" description="Helical" evidence="13">
    <location>
        <begin position="218"/>
        <end position="242"/>
    </location>
</feature>
<protein>
    <recommendedName>
        <fullName evidence="14">G-protein coupled receptors family 1 profile domain-containing protein</fullName>
    </recommendedName>
</protein>
<name>A0A3B3SPX6_9TELE</name>
<keyword evidence="9" id="KW-1015">Disulfide bond</keyword>
<evidence type="ECO:0000256" key="13">
    <source>
        <dbReference type="SAM" id="Phobius"/>
    </source>
</evidence>
<keyword evidence="8 13" id="KW-0472">Membrane</keyword>
<evidence type="ECO:0000256" key="10">
    <source>
        <dbReference type="ARBA" id="ARBA00023170"/>
    </source>
</evidence>
<feature type="transmembrane region" description="Helical" evidence="13">
    <location>
        <begin position="158"/>
        <end position="180"/>
    </location>
</feature>
<evidence type="ECO:0000313" key="15">
    <source>
        <dbReference type="Ensembl" id="ENSPKIP00000032111.1"/>
    </source>
</evidence>
<evidence type="ECO:0000313" key="16">
    <source>
        <dbReference type="Proteomes" id="UP000261540"/>
    </source>
</evidence>
<dbReference type="GO" id="GO:0004930">
    <property type="term" value="F:G protein-coupled receptor activity"/>
    <property type="evidence" value="ECO:0007669"/>
    <property type="project" value="UniProtKB-KW"/>
</dbReference>
<evidence type="ECO:0000259" key="14">
    <source>
        <dbReference type="PROSITE" id="PS50262"/>
    </source>
</evidence>
<dbReference type="InterPro" id="IPR000276">
    <property type="entry name" value="GPCR_Rhodpsn"/>
</dbReference>
<keyword evidence="7" id="KW-0297">G-protein coupled receptor</keyword>
<reference evidence="15" key="1">
    <citation type="submission" date="2025-08" db="UniProtKB">
        <authorList>
            <consortium name="Ensembl"/>
        </authorList>
    </citation>
    <scope>IDENTIFICATION</scope>
</reference>
<reference evidence="15" key="2">
    <citation type="submission" date="2025-09" db="UniProtKB">
        <authorList>
            <consortium name="Ensembl"/>
        </authorList>
    </citation>
    <scope>IDENTIFICATION</scope>
</reference>
<feature type="transmembrane region" description="Helical" evidence="13">
    <location>
        <begin position="288"/>
        <end position="310"/>
    </location>
</feature>
<keyword evidence="5" id="KW-0552">Olfaction</keyword>
<keyword evidence="11" id="KW-0325">Glycoprotein</keyword>
<organism evidence="15 16">
    <name type="scientific">Paramormyrops kingsleyae</name>
    <dbReference type="NCBI Taxonomy" id="1676925"/>
    <lineage>
        <taxon>Eukaryota</taxon>
        <taxon>Metazoa</taxon>
        <taxon>Chordata</taxon>
        <taxon>Craniata</taxon>
        <taxon>Vertebrata</taxon>
        <taxon>Euteleostomi</taxon>
        <taxon>Actinopterygii</taxon>
        <taxon>Neopterygii</taxon>
        <taxon>Teleostei</taxon>
        <taxon>Osteoglossocephala</taxon>
        <taxon>Osteoglossomorpha</taxon>
        <taxon>Osteoglossiformes</taxon>
        <taxon>Mormyridae</taxon>
        <taxon>Paramormyrops</taxon>
    </lineage>
</organism>
<dbReference type="GO" id="GO:0005886">
    <property type="term" value="C:plasma membrane"/>
    <property type="evidence" value="ECO:0007669"/>
    <property type="project" value="UniProtKB-SubCell"/>
</dbReference>
<keyword evidence="2" id="KW-1003">Cell membrane</keyword>
<evidence type="ECO:0000256" key="5">
    <source>
        <dbReference type="ARBA" id="ARBA00022725"/>
    </source>
</evidence>
<dbReference type="Pfam" id="PF13853">
    <property type="entry name" value="7tm_4"/>
    <property type="match status" value="1"/>
</dbReference>
<evidence type="ECO:0000256" key="3">
    <source>
        <dbReference type="ARBA" id="ARBA00022606"/>
    </source>
</evidence>
<dbReference type="PRINTS" id="PR00237">
    <property type="entry name" value="GPCRRHODOPSN"/>
</dbReference>
<evidence type="ECO:0000256" key="11">
    <source>
        <dbReference type="ARBA" id="ARBA00023180"/>
    </source>
</evidence>
<dbReference type="PANTHER" id="PTHR26450">
    <property type="entry name" value="OLFACTORY RECEPTOR 56B1-RELATED"/>
    <property type="match status" value="1"/>
</dbReference>
<dbReference type="PROSITE" id="PS50262">
    <property type="entry name" value="G_PROTEIN_RECEP_F1_2"/>
    <property type="match status" value="1"/>
</dbReference>
<dbReference type="GeneTree" id="ENSGT00950000182847"/>
<keyword evidence="16" id="KW-1185">Reference proteome</keyword>
<dbReference type="InterPro" id="IPR000725">
    <property type="entry name" value="Olfact_rcpt"/>
</dbReference>
<evidence type="ECO:0000256" key="4">
    <source>
        <dbReference type="ARBA" id="ARBA00022692"/>
    </source>
</evidence>
<keyword evidence="10" id="KW-0675">Receptor</keyword>
<dbReference type="Gene3D" id="1.20.1070.10">
    <property type="entry name" value="Rhodopsin 7-helix transmembrane proteins"/>
    <property type="match status" value="1"/>
</dbReference>
<feature type="transmembrane region" description="Helical" evidence="13">
    <location>
        <begin position="43"/>
        <end position="68"/>
    </location>
</feature>
<keyword evidence="6 13" id="KW-1133">Transmembrane helix</keyword>
<evidence type="ECO:0000256" key="1">
    <source>
        <dbReference type="ARBA" id="ARBA00004651"/>
    </source>
</evidence>
<evidence type="ECO:0000256" key="8">
    <source>
        <dbReference type="ARBA" id="ARBA00023136"/>
    </source>
</evidence>
<dbReference type="Ensembl" id="ENSPKIT00000012969.1">
    <property type="protein sequence ID" value="ENSPKIP00000032111.1"/>
    <property type="gene ID" value="ENSPKIG00000012316.1"/>
</dbReference>
<dbReference type="InterPro" id="IPR050402">
    <property type="entry name" value="OR51/52/56-like"/>
</dbReference>
<feature type="transmembrane region" description="Helical" evidence="13">
    <location>
        <begin position="80"/>
        <end position="103"/>
    </location>
</feature>
<dbReference type="PANTHER" id="PTHR26450:SF87">
    <property type="entry name" value="OLFACTORY RECEPTOR 51F2"/>
    <property type="match status" value="1"/>
</dbReference>
<feature type="transmembrane region" description="Helical" evidence="13">
    <location>
        <begin position="262"/>
        <end position="282"/>
    </location>
</feature>
<dbReference type="InterPro" id="IPR017452">
    <property type="entry name" value="GPCR_Rhodpsn_7TM"/>
</dbReference>
<dbReference type="SUPFAM" id="SSF81321">
    <property type="entry name" value="Family A G protein-coupled receptor-like"/>
    <property type="match status" value="1"/>
</dbReference>
<dbReference type="PRINTS" id="PR00245">
    <property type="entry name" value="OLFACTORYR"/>
</dbReference>
<feature type="domain" description="G-protein coupled receptors family 1 profile" evidence="14">
    <location>
        <begin position="58"/>
        <end position="308"/>
    </location>
</feature>
<evidence type="ECO:0000256" key="6">
    <source>
        <dbReference type="ARBA" id="ARBA00022989"/>
    </source>
</evidence>
<feature type="transmembrane region" description="Helical" evidence="13">
    <location>
        <begin position="109"/>
        <end position="137"/>
    </location>
</feature>
<dbReference type="FunFam" id="1.20.1070.10:FF:000024">
    <property type="entry name" value="Olfactory receptor"/>
    <property type="match status" value="1"/>
</dbReference>
<proteinExistence type="predicted"/>
<dbReference type="AlphaFoldDB" id="A0A3B3SPX6"/>
<sequence>YMVSVFFAFVRKKSFFSNATANSVIRPQYFQVTGFSTMPHAKYYFIFLCFVYAVTLLGNSFVTLIIYIDRRLHIPKYVAIFSLAVADLGESTALISNLFSIIVFQTQQIAYGACLANLFFVFFFNSVQSVMLTVLAYDRFVAICFPLRYHSILTNTSMGIIISAGWVFNFLFMLIGLIFITRLSFCKSTLIYSYFCDYGPIVTLACNDRLPTAIMTRLFIVFHLFLPMSVIGLSYACILLALFKITSWEERLKALKTCFSHLFLVSVFYGPLLVTFVAGLFTPFDLNIRIITTSLSYAIPAMLNPIVYSLNTVEIKDFYLGSRTHQNSNFLKVKQTSLT</sequence>
<keyword evidence="3" id="KW-0716">Sensory transduction</keyword>
<keyword evidence="4 13" id="KW-0812">Transmembrane</keyword>
<keyword evidence="12" id="KW-0807">Transducer</keyword>
<dbReference type="Proteomes" id="UP000261540">
    <property type="component" value="Unplaced"/>
</dbReference>
<evidence type="ECO:0000256" key="12">
    <source>
        <dbReference type="ARBA" id="ARBA00023224"/>
    </source>
</evidence>
<comment type="subcellular location">
    <subcellularLocation>
        <location evidence="1">Cell membrane</location>
        <topology evidence="1">Multi-pass membrane protein</topology>
    </subcellularLocation>
</comment>
<evidence type="ECO:0000256" key="7">
    <source>
        <dbReference type="ARBA" id="ARBA00023040"/>
    </source>
</evidence>
<accession>A0A3B3SPX6</accession>
<evidence type="ECO:0000256" key="2">
    <source>
        <dbReference type="ARBA" id="ARBA00022475"/>
    </source>
</evidence>
<dbReference type="GO" id="GO:0004984">
    <property type="term" value="F:olfactory receptor activity"/>
    <property type="evidence" value="ECO:0007669"/>
    <property type="project" value="InterPro"/>
</dbReference>